<evidence type="ECO:0000259" key="7">
    <source>
        <dbReference type="PROSITE" id="PS50850"/>
    </source>
</evidence>
<feature type="transmembrane region" description="Helical" evidence="6">
    <location>
        <begin position="12"/>
        <end position="31"/>
    </location>
</feature>
<sequence length="411" mass="46698">MLSIKKHEYFDGLLLIFLIVITSDMPFQLILPALPVIREYFGASVKLMGVAHTANFVSLALSSIIYGYTIDVFGRRRVMIFAFATMIVFSIAIVTVKTVVSFIVLRFLQGISEGVGLVLAYTLIRDMWNDDEHKLLCAVSYVKSLYSIIPLVSVLMGAVLVNYFSWRCVFIINTFLSGWALYMVLFSFEDKFVKPDDCSNSIYEVVKSYGRILLNANTLHYLSILIMTFSWLSASTTHLPLVFLEEYHVSYTTYTICFFMYTGFYLVSLFCVSNYFSKRFSSDSMIFIGLASIILGEGLFITCNFIFDNKLHPYVLEILWIPQAFGLSCLFATLMTELIGSVNSSDVGKMNGMISCMKLFIGGISIFIMSNLYDGRVMSISLFVLLCNVINIFLHMFFVGLYRRKDMVKQS</sequence>
<accession>W2V083</accession>
<evidence type="ECO:0000256" key="6">
    <source>
        <dbReference type="SAM" id="Phobius"/>
    </source>
</evidence>
<dbReference type="InterPro" id="IPR036259">
    <property type="entry name" value="MFS_trans_sf"/>
</dbReference>
<feature type="transmembrane region" description="Helical" evidence="6">
    <location>
        <begin position="379"/>
        <end position="402"/>
    </location>
</feature>
<keyword evidence="5 6" id="KW-0472">Membrane</keyword>
<evidence type="ECO:0000313" key="9">
    <source>
        <dbReference type="Proteomes" id="UP000018951"/>
    </source>
</evidence>
<dbReference type="Gene3D" id="1.20.1720.10">
    <property type="entry name" value="Multidrug resistance protein D"/>
    <property type="match status" value="1"/>
</dbReference>
<dbReference type="InterPro" id="IPR020846">
    <property type="entry name" value="MFS_dom"/>
</dbReference>
<dbReference type="GO" id="GO:0022857">
    <property type="term" value="F:transmembrane transporter activity"/>
    <property type="evidence" value="ECO:0007669"/>
    <property type="project" value="InterPro"/>
</dbReference>
<keyword evidence="2" id="KW-0813">Transport</keyword>
<organism evidence="8 9">
    <name type="scientific">Candidatus Xenolissoclinum pacificiensis L6</name>
    <dbReference type="NCBI Taxonomy" id="1401685"/>
    <lineage>
        <taxon>Bacteria</taxon>
        <taxon>Pseudomonadati</taxon>
        <taxon>Pseudomonadota</taxon>
        <taxon>Alphaproteobacteria</taxon>
        <taxon>Rickettsiales</taxon>
        <taxon>Anaplasmataceae</taxon>
        <taxon>Candidatus Xenolissoclinum</taxon>
    </lineage>
</organism>
<keyword evidence="4 6" id="KW-1133">Transmembrane helix</keyword>
<feature type="transmembrane region" description="Helical" evidence="6">
    <location>
        <begin position="251"/>
        <end position="272"/>
    </location>
</feature>
<feature type="transmembrane region" description="Helical" evidence="6">
    <location>
        <begin position="145"/>
        <end position="164"/>
    </location>
</feature>
<dbReference type="STRING" id="1401685.P857_173"/>
<evidence type="ECO:0000256" key="2">
    <source>
        <dbReference type="ARBA" id="ARBA00022448"/>
    </source>
</evidence>
<comment type="subcellular location">
    <subcellularLocation>
        <location evidence="1">Cell inner membrane</location>
        <topology evidence="1">Multi-pass membrane protein</topology>
    </subcellularLocation>
</comment>
<feature type="transmembrane region" description="Helical" evidence="6">
    <location>
        <begin position="102"/>
        <end position="124"/>
    </location>
</feature>
<dbReference type="GO" id="GO:0005886">
    <property type="term" value="C:plasma membrane"/>
    <property type="evidence" value="ECO:0007669"/>
    <property type="project" value="UniProtKB-SubCell"/>
</dbReference>
<feature type="transmembrane region" description="Helical" evidence="6">
    <location>
        <begin position="352"/>
        <end position="373"/>
    </location>
</feature>
<gene>
    <name evidence="8" type="ORF">P857_173</name>
</gene>
<dbReference type="InterPro" id="IPR011701">
    <property type="entry name" value="MFS"/>
</dbReference>
<dbReference type="PANTHER" id="PTHR23502:SF132">
    <property type="entry name" value="POLYAMINE TRANSPORTER 2-RELATED"/>
    <property type="match status" value="1"/>
</dbReference>
<dbReference type="Proteomes" id="UP000018951">
    <property type="component" value="Unassembled WGS sequence"/>
</dbReference>
<evidence type="ECO:0000256" key="3">
    <source>
        <dbReference type="ARBA" id="ARBA00022692"/>
    </source>
</evidence>
<evidence type="ECO:0000256" key="5">
    <source>
        <dbReference type="ARBA" id="ARBA00023136"/>
    </source>
</evidence>
<dbReference type="Pfam" id="PF07690">
    <property type="entry name" value="MFS_1"/>
    <property type="match status" value="1"/>
</dbReference>
<dbReference type="PANTHER" id="PTHR23502">
    <property type="entry name" value="MAJOR FACILITATOR SUPERFAMILY"/>
    <property type="match status" value="1"/>
</dbReference>
<evidence type="ECO:0000256" key="4">
    <source>
        <dbReference type="ARBA" id="ARBA00022989"/>
    </source>
</evidence>
<evidence type="ECO:0000313" key="8">
    <source>
        <dbReference type="EMBL" id="ETO91520.1"/>
    </source>
</evidence>
<feature type="transmembrane region" description="Helical" evidence="6">
    <location>
        <begin position="284"/>
        <end position="307"/>
    </location>
</feature>
<feature type="transmembrane region" description="Helical" evidence="6">
    <location>
        <begin position="78"/>
        <end position="96"/>
    </location>
</feature>
<dbReference type="SUPFAM" id="SSF103473">
    <property type="entry name" value="MFS general substrate transporter"/>
    <property type="match status" value="1"/>
</dbReference>
<evidence type="ECO:0000256" key="1">
    <source>
        <dbReference type="ARBA" id="ARBA00004429"/>
    </source>
</evidence>
<feature type="transmembrane region" description="Helical" evidence="6">
    <location>
        <begin position="43"/>
        <end position="66"/>
    </location>
</feature>
<keyword evidence="9" id="KW-1185">Reference proteome</keyword>
<dbReference type="AlphaFoldDB" id="W2V083"/>
<reference evidence="8 9" key="1">
    <citation type="journal article" date="2013" name="PLoS ONE">
        <title>Bacterial endosymbiosis in a chordate host: long-term co-evolution and conservation of secondary metabolism.</title>
        <authorList>
            <person name="Kwan J.C."/>
            <person name="Schmidt E.W."/>
        </authorList>
    </citation>
    <scope>NUCLEOTIDE SEQUENCE [LARGE SCALE GENOMIC DNA]</scope>
    <source>
        <strain evidence="9">L6</strain>
    </source>
</reference>
<dbReference type="PROSITE" id="PS50850">
    <property type="entry name" value="MFS"/>
    <property type="match status" value="1"/>
</dbReference>
<feature type="transmembrane region" description="Helical" evidence="6">
    <location>
        <begin position="170"/>
        <end position="188"/>
    </location>
</feature>
<comment type="caution">
    <text evidence="8">The sequence shown here is derived from an EMBL/GenBank/DDBJ whole genome shotgun (WGS) entry which is preliminary data.</text>
</comment>
<protein>
    <submittedName>
        <fullName evidence="8">Major Facilitator Superfamily protein</fullName>
    </submittedName>
</protein>
<name>W2V083_9RICK</name>
<feature type="domain" description="Major facilitator superfamily (MFS) profile" evidence="7">
    <location>
        <begin position="12"/>
        <end position="403"/>
    </location>
</feature>
<feature type="transmembrane region" description="Helical" evidence="6">
    <location>
        <begin position="319"/>
        <end position="340"/>
    </location>
</feature>
<feature type="transmembrane region" description="Helical" evidence="6">
    <location>
        <begin position="209"/>
        <end position="231"/>
    </location>
</feature>
<keyword evidence="3 6" id="KW-0812">Transmembrane</keyword>
<dbReference type="EMBL" id="AXCJ01000003">
    <property type="protein sequence ID" value="ETO91520.1"/>
    <property type="molecule type" value="Genomic_DNA"/>
</dbReference>
<proteinExistence type="predicted"/>